<dbReference type="InterPro" id="IPR001223">
    <property type="entry name" value="Glyco_hydro18_cat"/>
</dbReference>
<protein>
    <recommendedName>
        <fullName evidence="2">GH18 domain-containing protein</fullName>
    </recommendedName>
</protein>
<dbReference type="InterPro" id="IPR029070">
    <property type="entry name" value="Chitinase_insertion_sf"/>
</dbReference>
<keyword evidence="1" id="KW-0732">Signal</keyword>
<dbReference type="Gene3D" id="3.20.20.80">
    <property type="entry name" value="Glycosidases"/>
    <property type="match status" value="1"/>
</dbReference>
<evidence type="ECO:0000259" key="2">
    <source>
        <dbReference type="PROSITE" id="PS51910"/>
    </source>
</evidence>
<dbReference type="PANTHER" id="PTHR46066">
    <property type="entry name" value="CHITINASE DOMAIN-CONTAINING PROTEIN 1 FAMILY MEMBER"/>
    <property type="match status" value="1"/>
</dbReference>
<dbReference type="PROSITE" id="PS51910">
    <property type="entry name" value="GH18_2"/>
    <property type="match status" value="1"/>
</dbReference>
<name>A0ABP9PQR8_9ACTN</name>
<dbReference type="InterPro" id="IPR017853">
    <property type="entry name" value="GH"/>
</dbReference>
<evidence type="ECO:0000256" key="1">
    <source>
        <dbReference type="SAM" id="SignalP"/>
    </source>
</evidence>
<feature type="domain" description="GH18" evidence="2">
    <location>
        <begin position="37"/>
        <end position="340"/>
    </location>
</feature>
<accession>A0ABP9PQR8</accession>
<evidence type="ECO:0000313" key="4">
    <source>
        <dbReference type="Proteomes" id="UP001500221"/>
    </source>
</evidence>
<gene>
    <name evidence="3" type="ORF">GCM10023340_25650</name>
</gene>
<dbReference type="SMART" id="SM00636">
    <property type="entry name" value="Glyco_18"/>
    <property type="match status" value="1"/>
</dbReference>
<dbReference type="PANTHER" id="PTHR46066:SF2">
    <property type="entry name" value="CHITINASE DOMAIN-CONTAINING PROTEIN 1"/>
    <property type="match status" value="1"/>
</dbReference>
<dbReference type="EMBL" id="BAABKG010000003">
    <property type="protein sequence ID" value="GAA5149785.1"/>
    <property type="molecule type" value="Genomic_DNA"/>
</dbReference>
<feature type="chain" id="PRO_5046967414" description="GH18 domain-containing protein" evidence="1">
    <location>
        <begin position="25"/>
        <end position="340"/>
    </location>
</feature>
<feature type="signal peptide" evidence="1">
    <location>
        <begin position="1"/>
        <end position="24"/>
    </location>
</feature>
<proteinExistence type="predicted"/>
<reference evidence="4" key="1">
    <citation type="journal article" date="2019" name="Int. J. Syst. Evol. Microbiol.">
        <title>The Global Catalogue of Microorganisms (GCM) 10K type strain sequencing project: providing services to taxonomists for standard genome sequencing and annotation.</title>
        <authorList>
            <consortium name="The Broad Institute Genomics Platform"/>
            <consortium name="The Broad Institute Genome Sequencing Center for Infectious Disease"/>
            <person name="Wu L."/>
            <person name="Ma J."/>
        </authorList>
    </citation>
    <scope>NUCLEOTIDE SEQUENCE [LARGE SCALE GENOMIC DNA]</scope>
    <source>
        <strain evidence="4">JCM 18459</strain>
    </source>
</reference>
<comment type="caution">
    <text evidence="3">The sequence shown here is derived from an EMBL/GenBank/DDBJ whole genome shotgun (WGS) entry which is preliminary data.</text>
</comment>
<organism evidence="3 4">
    <name type="scientific">Nocardioides marinquilinus</name>
    <dbReference type="NCBI Taxonomy" id="1210400"/>
    <lineage>
        <taxon>Bacteria</taxon>
        <taxon>Bacillati</taxon>
        <taxon>Actinomycetota</taxon>
        <taxon>Actinomycetes</taxon>
        <taxon>Propionibacteriales</taxon>
        <taxon>Nocardioidaceae</taxon>
        <taxon>Nocardioides</taxon>
    </lineage>
</organism>
<dbReference type="InterPro" id="IPR011583">
    <property type="entry name" value="Chitinase_II/V-like_cat"/>
</dbReference>
<dbReference type="RefSeq" id="WP_345458923.1">
    <property type="nucleotide sequence ID" value="NZ_BAABKG010000003.1"/>
</dbReference>
<dbReference type="SUPFAM" id="SSF51445">
    <property type="entry name" value="(Trans)glycosidases"/>
    <property type="match status" value="1"/>
</dbReference>
<evidence type="ECO:0000313" key="3">
    <source>
        <dbReference type="EMBL" id="GAA5149785.1"/>
    </source>
</evidence>
<sequence>MRRTALALVATLLVVPALPAPAGAAVRQPASRADDGLAVTGYALGSTPAEVVRRDADALTTVTIAAVPLSADGRSVGAPTRDMTRLRGVAARQGLRTELLLSNYSNGLGGFDERRAHRLLSSPAAIRRVAERLATLVRSGGWDGVNVDLELVREGDAGGLVRLVTALQQAMPPARTVSIDISASTSLRSYRERGYALGALGRAVDVVQLMAYDQHGPGWSGPGAVGALAWQRASVRTALTRVPASRLDLGVAGYGYLWPGEGTSRRGRTVKPGGARAMAAAAGVRPVWHATEGEWSARLPDGSTLWWADARSYRQRVTLARELGLHGLAVWRLGSADPLP</sequence>
<dbReference type="Proteomes" id="UP001500221">
    <property type="component" value="Unassembled WGS sequence"/>
</dbReference>
<dbReference type="Gene3D" id="3.10.50.10">
    <property type="match status" value="1"/>
</dbReference>
<dbReference type="Pfam" id="PF00704">
    <property type="entry name" value="Glyco_hydro_18"/>
    <property type="match status" value="1"/>
</dbReference>
<keyword evidence="4" id="KW-1185">Reference proteome</keyword>